<keyword evidence="2" id="KW-1185">Reference proteome</keyword>
<dbReference type="RefSeq" id="WP_330482698.1">
    <property type="nucleotide sequence ID" value="NZ_JAZBJZ010000015.1"/>
</dbReference>
<name>A0AAW9Q0X9_9CYAN</name>
<dbReference type="GO" id="GO:0003677">
    <property type="term" value="F:DNA binding"/>
    <property type="evidence" value="ECO:0007669"/>
    <property type="project" value="InterPro"/>
</dbReference>
<evidence type="ECO:0000313" key="1">
    <source>
        <dbReference type="EMBL" id="MEE3716271.1"/>
    </source>
</evidence>
<organism evidence="1 2">
    <name type="scientific">Tumidithrix elongata BACA0141</name>
    <dbReference type="NCBI Taxonomy" id="2716417"/>
    <lineage>
        <taxon>Bacteria</taxon>
        <taxon>Bacillati</taxon>
        <taxon>Cyanobacteriota</taxon>
        <taxon>Cyanophyceae</taxon>
        <taxon>Pseudanabaenales</taxon>
        <taxon>Pseudanabaenaceae</taxon>
        <taxon>Tumidithrix</taxon>
        <taxon>Tumidithrix elongata</taxon>
    </lineage>
</organism>
<evidence type="ECO:0008006" key="3">
    <source>
        <dbReference type="Google" id="ProtNLM"/>
    </source>
</evidence>
<gene>
    <name evidence="1" type="ORF">V2H45_05885</name>
</gene>
<dbReference type="EMBL" id="JAZBJZ010000015">
    <property type="protein sequence ID" value="MEE3716271.1"/>
    <property type="molecule type" value="Genomic_DNA"/>
</dbReference>
<protein>
    <recommendedName>
        <fullName evidence="3">HTH cro/C1-type domain-containing protein</fullName>
    </recommendedName>
</protein>
<dbReference type="Proteomes" id="UP001333818">
    <property type="component" value="Unassembled WGS sequence"/>
</dbReference>
<dbReference type="AlphaFoldDB" id="A0AAW9Q0X9"/>
<dbReference type="Gene3D" id="1.10.260.40">
    <property type="entry name" value="lambda repressor-like DNA-binding domains"/>
    <property type="match status" value="1"/>
</dbReference>
<reference evidence="1" key="1">
    <citation type="submission" date="2024-01" db="EMBL/GenBank/DDBJ databases">
        <title>Bank of Algae and Cyanobacteria of the Azores (BACA) strain genomes.</title>
        <authorList>
            <person name="Luz R."/>
            <person name="Cordeiro R."/>
            <person name="Fonseca A."/>
            <person name="Goncalves V."/>
        </authorList>
    </citation>
    <scope>NUCLEOTIDE SEQUENCE</scope>
    <source>
        <strain evidence="1">BACA0141</strain>
    </source>
</reference>
<dbReference type="SUPFAM" id="SSF47413">
    <property type="entry name" value="lambda repressor-like DNA-binding domains"/>
    <property type="match status" value="1"/>
</dbReference>
<comment type="caution">
    <text evidence="1">The sequence shown here is derived from an EMBL/GenBank/DDBJ whole genome shotgun (WGS) entry which is preliminary data.</text>
</comment>
<evidence type="ECO:0000313" key="2">
    <source>
        <dbReference type="Proteomes" id="UP001333818"/>
    </source>
</evidence>
<accession>A0AAW9Q0X9</accession>
<dbReference type="InterPro" id="IPR010982">
    <property type="entry name" value="Lambda_DNA-bd_dom_sf"/>
</dbReference>
<sequence length="77" mass="8666">MDSKTAFFKTLETFHVKAAEVSEKSGVAPEVISKFKTGKQQNLRQDTFDKLVDALPDDARFYYLALRFNSENSSVAS</sequence>
<proteinExistence type="predicted"/>